<evidence type="ECO:0000259" key="5">
    <source>
        <dbReference type="PROSITE" id="PS50893"/>
    </source>
</evidence>
<evidence type="ECO:0000256" key="4">
    <source>
        <dbReference type="ARBA" id="ARBA00022840"/>
    </source>
</evidence>
<dbReference type="AlphaFoldDB" id="A0A1H8G2N0"/>
<dbReference type="InterPro" id="IPR017871">
    <property type="entry name" value="ABC_transporter-like_CS"/>
</dbReference>
<dbReference type="Proteomes" id="UP000198984">
    <property type="component" value="Unassembled WGS sequence"/>
</dbReference>
<evidence type="ECO:0000313" key="7">
    <source>
        <dbReference type="Proteomes" id="UP000198984"/>
    </source>
</evidence>
<keyword evidence="4 6" id="KW-0067">ATP-binding</keyword>
<dbReference type="STRING" id="573321.SAMN04488505_1108"/>
<dbReference type="Gene3D" id="3.40.50.300">
    <property type="entry name" value="P-loop containing nucleotide triphosphate hydrolases"/>
    <property type="match status" value="1"/>
</dbReference>
<evidence type="ECO:0000256" key="2">
    <source>
        <dbReference type="ARBA" id="ARBA00022448"/>
    </source>
</evidence>
<keyword evidence="2" id="KW-0813">Transport</keyword>
<feature type="domain" description="ABC transporter" evidence="5">
    <location>
        <begin position="5"/>
        <end position="233"/>
    </location>
</feature>
<protein>
    <submittedName>
        <fullName evidence="6">ABC-2 type transport system ATP-binding protein</fullName>
    </submittedName>
</protein>
<dbReference type="EMBL" id="FOBB01000010">
    <property type="protein sequence ID" value="SEN38015.1"/>
    <property type="molecule type" value="Genomic_DNA"/>
</dbReference>
<name>A0A1H8G2N0_9BACT</name>
<dbReference type="InterPro" id="IPR027417">
    <property type="entry name" value="P-loop_NTPase"/>
</dbReference>
<evidence type="ECO:0000313" key="6">
    <source>
        <dbReference type="EMBL" id="SEN38015.1"/>
    </source>
</evidence>
<dbReference type="OrthoDB" id="9785229at2"/>
<dbReference type="PROSITE" id="PS50893">
    <property type="entry name" value="ABC_TRANSPORTER_2"/>
    <property type="match status" value="1"/>
</dbReference>
<reference evidence="6 7" key="1">
    <citation type="submission" date="2016-10" db="EMBL/GenBank/DDBJ databases">
        <authorList>
            <person name="de Groot N.N."/>
        </authorList>
    </citation>
    <scope>NUCLEOTIDE SEQUENCE [LARGE SCALE GENOMIC DNA]</scope>
    <source>
        <strain evidence="6 7">DSM 21039</strain>
    </source>
</reference>
<comment type="similarity">
    <text evidence="1">Belongs to the ABC transporter superfamily.</text>
</comment>
<dbReference type="PANTHER" id="PTHR43335">
    <property type="entry name" value="ABC TRANSPORTER, ATP-BINDING PROTEIN"/>
    <property type="match status" value="1"/>
</dbReference>
<keyword evidence="7" id="KW-1185">Reference proteome</keyword>
<dbReference type="InterPro" id="IPR003439">
    <property type="entry name" value="ABC_transporter-like_ATP-bd"/>
</dbReference>
<dbReference type="RefSeq" id="WP_089919542.1">
    <property type="nucleotide sequence ID" value="NZ_FOBB01000010.1"/>
</dbReference>
<evidence type="ECO:0000256" key="1">
    <source>
        <dbReference type="ARBA" id="ARBA00005417"/>
    </source>
</evidence>
<accession>A0A1H8G2N0</accession>
<keyword evidence="3" id="KW-0547">Nucleotide-binding</keyword>
<proteinExistence type="inferred from homology"/>
<dbReference type="PROSITE" id="PS00211">
    <property type="entry name" value="ABC_TRANSPORTER_1"/>
    <property type="match status" value="1"/>
</dbReference>
<dbReference type="Pfam" id="PF00005">
    <property type="entry name" value="ABC_tran"/>
    <property type="match status" value="1"/>
</dbReference>
<sequence>MSFCLETTQLTYRFTGQETALDNIHLQVPQGSIYGFLGPNGAGKTTTLKLVLGLLKKQQGHITIFGKPFEQHRVAVLRQVGALIESPSLYSQLSAVENLQVLQTIYRCPSQRIHEVLQLVGLANTGHKKAGQFSLGMKQRLAIAMTLLHRPALLILDEPTNGLDPNGIIEMRELLKTISREQGITILISSHLLPEIEKLATHIGIIHKGKLLFQDTLETLMRSTQQAPVLISTNNNTQSLQLLQAQGVHVAAANGHLLMQGVTKEKIALINRQLVLAGIDVYGIHAQHHDLEATFMDLINH</sequence>
<dbReference type="SMART" id="SM00382">
    <property type="entry name" value="AAA"/>
    <property type="match status" value="1"/>
</dbReference>
<evidence type="ECO:0000256" key="3">
    <source>
        <dbReference type="ARBA" id="ARBA00022741"/>
    </source>
</evidence>
<dbReference type="GO" id="GO:0016887">
    <property type="term" value="F:ATP hydrolysis activity"/>
    <property type="evidence" value="ECO:0007669"/>
    <property type="project" value="InterPro"/>
</dbReference>
<dbReference type="PANTHER" id="PTHR43335:SF4">
    <property type="entry name" value="ABC TRANSPORTER, ATP-BINDING PROTEIN"/>
    <property type="match status" value="1"/>
</dbReference>
<dbReference type="GO" id="GO:0005524">
    <property type="term" value="F:ATP binding"/>
    <property type="evidence" value="ECO:0007669"/>
    <property type="project" value="UniProtKB-KW"/>
</dbReference>
<gene>
    <name evidence="6" type="ORF">SAMN04488505_1108</name>
</gene>
<organism evidence="6 7">
    <name type="scientific">Chitinophaga rupis</name>
    <dbReference type="NCBI Taxonomy" id="573321"/>
    <lineage>
        <taxon>Bacteria</taxon>
        <taxon>Pseudomonadati</taxon>
        <taxon>Bacteroidota</taxon>
        <taxon>Chitinophagia</taxon>
        <taxon>Chitinophagales</taxon>
        <taxon>Chitinophagaceae</taxon>
        <taxon>Chitinophaga</taxon>
    </lineage>
</organism>
<dbReference type="SUPFAM" id="SSF52540">
    <property type="entry name" value="P-loop containing nucleoside triphosphate hydrolases"/>
    <property type="match status" value="1"/>
</dbReference>
<dbReference type="InterPro" id="IPR003593">
    <property type="entry name" value="AAA+_ATPase"/>
</dbReference>